<dbReference type="PANTHER" id="PTHR47506:SF1">
    <property type="entry name" value="HTH-TYPE TRANSCRIPTIONAL REGULATOR YJDC"/>
    <property type="match status" value="1"/>
</dbReference>
<dbReference type="SUPFAM" id="SSF48498">
    <property type="entry name" value="Tetracyclin repressor-like, C-terminal domain"/>
    <property type="match status" value="1"/>
</dbReference>
<dbReference type="InterPro" id="IPR009057">
    <property type="entry name" value="Homeodomain-like_sf"/>
</dbReference>
<feature type="DNA-binding region" description="H-T-H motif" evidence="4">
    <location>
        <begin position="25"/>
        <end position="44"/>
    </location>
</feature>
<comment type="caution">
    <text evidence="6">The sequence shown here is derived from an EMBL/GenBank/DDBJ whole genome shotgun (WGS) entry which is preliminary data.</text>
</comment>
<gene>
    <name evidence="6" type="ORF">CP960_06635</name>
</gene>
<organism evidence="6 7">
    <name type="scientific">Malaciobacter halophilus</name>
    <dbReference type="NCBI Taxonomy" id="197482"/>
    <lineage>
        <taxon>Bacteria</taxon>
        <taxon>Pseudomonadati</taxon>
        <taxon>Campylobacterota</taxon>
        <taxon>Epsilonproteobacteria</taxon>
        <taxon>Campylobacterales</taxon>
        <taxon>Arcobacteraceae</taxon>
        <taxon>Malaciobacter</taxon>
    </lineage>
</organism>
<dbReference type="GO" id="GO:0003677">
    <property type="term" value="F:DNA binding"/>
    <property type="evidence" value="ECO:0007669"/>
    <property type="project" value="UniProtKB-UniRule"/>
</dbReference>
<reference evidence="6 7" key="1">
    <citation type="submission" date="2017-09" db="EMBL/GenBank/DDBJ databases">
        <title>Genomics of the genus Arcobacter.</title>
        <authorList>
            <person name="Perez-Cataluna A."/>
            <person name="Figueras M.J."/>
            <person name="Salas-Masso N."/>
        </authorList>
    </citation>
    <scope>NUCLEOTIDE SEQUENCE [LARGE SCALE GENOMIC DNA]</scope>
    <source>
        <strain evidence="6 7">DSM 18005</strain>
    </source>
</reference>
<protein>
    <submittedName>
        <fullName evidence="6">TetR family transcriptional regulator</fullName>
    </submittedName>
</protein>
<evidence type="ECO:0000313" key="7">
    <source>
        <dbReference type="Proteomes" id="UP000233248"/>
    </source>
</evidence>
<evidence type="ECO:0000256" key="4">
    <source>
        <dbReference type="PROSITE-ProRule" id="PRU00335"/>
    </source>
</evidence>
<dbReference type="AlphaFoldDB" id="A0A2N1J2X3"/>
<dbReference type="SUPFAM" id="SSF46689">
    <property type="entry name" value="Homeodomain-like"/>
    <property type="match status" value="1"/>
</dbReference>
<dbReference type="Proteomes" id="UP000233248">
    <property type="component" value="Unassembled WGS sequence"/>
</dbReference>
<evidence type="ECO:0000256" key="1">
    <source>
        <dbReference type="ARBA" id="ARBA00023015"/>
    </source>
</evidence>
<keyword evidence="2 4" id="KW-0238">DNA-binding</keyword>
<dbReference type="Pfam" id="PF00440">
    <property type="entry name" value="TetR_N"/>
    <property type="match status" value="1"/>
</dbReference>
<dbReference type="Pfam" id="PF21993">
    <property type="entry name" value="TetR_C_13_2"/>
    <property type="match status" value="1"/>
</dbReference>
<accession>A0A2N1J2X3</accession>
<dbReference type="EMBL" id="NXIF01000026">
    <property type="protein sequence ID" value="PKI80909.1"/>
    <property type="molecule type" value="Genomic_DNA"/>
</dbReference>
<evidence type="ECO:0000313" key="6">
    <source>
        <dbReference type="EMBL" id="PKI80909.1"/>
    </source>
</evidence>
<evidence type="ECO:0000256" key="3">
    <source>
        <dbReference type="ARBA" id="ARBA00023163"/>
    </source>
</evidence>
<keyword evidence="1" id="KW-0805">Transcription regulation</keyword>
<dbReference type="PANTHER" id="PTHR47506">
    <property type="entry name" value="TRANSCRIPTIONAL REGULATORY PROTEIN"/>
    <property type="match status" value="1"/>
</dbReference>
<evidence type="ECO:0000259" key="5">
    <source>
        <dbReference type="PROSITE" id="PS50977"/>
    </source>
</evidence>
<dbReference type="KEGG" id="ahs:AHALO_2319"/>
<name>A0A2N1J2X3_9BACT</name>
<dbReference type="Gene3D" id="1.10.357.10">
    <property type="entry name" value="Tetracycline Repressor, domain 2"/>
    <property type="match status" value="1"/>
</dbReference>
<proteinExistence type="predicted"/>
<dbReference type="InterPro" id="IPR054156">
    <property type="entry name" value="YxaF_TetR_C"/>
</dbReference>
<dbReference type="InterPro" id="IPR001647">
    <property type="entry name" value="HTH_TetR"/>
</dbReference>
<dbReference type="PROSITE" id="PS50977">
    <property type="entry name" value="HTH_TETR_2"/>
    <property type="match status" value="1"/>
</dbReference>
<evidence type="ECO:0000256" key="2">
    <source>
        <dbReference type="ARBA" id="ARBA00023125"/>
    </source>
</evidence>
<dbReference type="InterPro" id="IPR036271">
    <property type="entry name" value="Tet_transcr_reg_TetR-rel_C_sf"/>
</dbReference>
<dbReference type="PRINTS" id="PR00455">
    <property type="entry name" value="HTHTETR"/>
</dbReference>
<sequence length="189" mass="21729">MNNTREKLLTVAFDEIYHHGYSATSVDKILKKANMNKGSMYHFFKSKKELALAVINEKVNAYIEDKYSVLLEYEENICDEMMQMIKKRDNFDFTSGCKLNNLMQELSPIDKDFKVALEIVYKKFENIFEKVLDKAIAKNEISHNDTKALSMYIVASIEGCIGTAKKSQDASCFTTCISQLELFLNTLKK</sequence>
<feature type="domain" description="HTH tetR-type" evidence="5">
    <location>
        <begin position="2"/>
        <end position="62"/>
    </location>
</feature>
<keyword evidence="7" id="KW-1185">Reference proteome</keyword>
<dbReference type="RefSeq" id="WP_101184633.1">
    <property type="nucleotide sequence ID" value="NZ_CP031218.1"/>
</dbReference>
<keyword evidence="3" id="KW-0804">Transcription</keyword>
<dbReference type="OrthoDB" id="9793734at2"/>